<dbReference type="InterPro" id="IPR018109">
    <property type="entry name" value="Folylpolyglutamate_synth_CS"/>
</dbReference>
<evidence type="ECO:0000256" key="7">
    <source>
        <dbReference type="ARBA" id="ARBA00019357"/>
    </source>
</evidence>
<dbReference type="Gene3D" id="3.40.1190.10">
    <property type="entry name" value="Mur-like, catalytic domain"/>
    <property type="match status" value="1"/>
</dbReference>
<dbReference type="EMBL" id="CP073347">
    <property type="protein sequence ID" value="UTW13263.1"/>
    <property type="molecule type" value="Genomic_DNA"/>
</dbReference>
<evidence type="ECO:0000313" key="25">
    <source>
        <dbReference type="Proteomes" id="UP001058461"/>
    </source>
</evidence>
<reference evidence="24" key="1">
    <citation type="submission" date="2021-04" db="EMBL/GenBank/DDBJ databases">
        <title>Oceanospirillales bacteria with DddD are important DMSP degraders in coastal seawater.</title>
        <authorList>
            <person name="Liu J."/>
        </authorList>
    </citation>
    <scope>NUCLEOTIDE SEQUENCE</scope>
    <source>
        <strain evidence="24">D13-1</strain>
    </source>
</reference>
<dbReference type="InterPro" id="IPR036615">
    <property type="entry name" value="Mur_ligase_C_dom_sf"/>
</dbReference>
<evidence type="ECO:0000256" key="6">
    <source>
        <dbReference type="ARBA" id="ARBA00013025"/>
    </source>
</evidence>
<evidence type="ECO:0000259" key="22">
    <source>
        <dbReference type="Pfam" id="PF02875"/>
    </source>
</evidence>
<evidence type="ECO:0000256" key="8">
    <source>
        <dbReference type="ARBA" id="ARBA00022598"/>
    </source>
</evidence>
<evidence type="ECO:0000256" key="1">
    <source>
        <dbReference type="ARBA" id="ARBA00002714"/>
    </source>
</evidence>
<dbReference type="EC" id="6.3.2.17" evidence="6"/>
<keyword evidence="9" id="KW-0479">Metal-binding</keyword>
<accession>A0ABY5HNZ6</accession>
<evidence type="ECO:0000256" key="21">
    <source>
        <dbReference type="PIRNR" id="PIRNR001563"/>
    </source>
</evidence>
<dbReference type="Pfam" id="PF08245">
    <property type="entry name" value="Mur_ligase_M"/>
    <property type="match status" value="1"/>
</dbReference>
<evidence type="ECO:0000256" key="4">
    <source>
        <dbReference type="ARBA" id="ARBA00008276"/>
    </source>
</evidence>
<keyword evidence="11 21" id="KW-0067">ATP-binding</keyword>
<keyword evidence="10 21" id="KW-0547">Nucleotide-binding</keyword>
<feature type="domain" description="Mur ligase C-terminal" evidence="22">
    <location>
        <begin position="289"/>
        <end position="412"/>
    </location>
</feature>
<dbReference type="Pfam" id="PF02875">
    <property type="entry name" value="Mur_ligase_C"/>
    <property type="match status" value="1"/>
</dbReference>
<dbReference type="InterPro" id="IPR013221">
    <property type="entry name" value="Mur_ligase_cen"/>
</dbReference>
<evidence type="ECO:0000256" key="11">
    <source>
        <dbReference type="ARBA" id="ARBA00022840"/>
    </source>
</evidence>
<evidence type="ECO:0000256" key="15">
    <source>
        <dbReference type="ARBA" id="ARBA00030592"/>
    </source>
</evidence>
<dbReference type="InterPro" id="IPR001645">
    <property type="entry name" value="Folylpolyglutamate_synth"/>
</dbReference>
<keyword evidence="8 21" id="KW-0436">Ligase</keyword>
<comment type="pathway">
    <text evidence="3">Cofactor biosynthesis; tetrahydrofolylpolyglutamate biosynthesis.</text>
</comment>
<evidence type="ECO:0000256" key="17">
    <source>
        <dbReference type="ARBA" id="ARBA00047493"/>
    </source>
</evidence>
<evidence type="ECO:0000259" key="23">
    <source>
        <dbReference type="Pfam" id="PF08245"/>
    </source>
</evidence>
<comment type="catalytic activity">
    <reaction evidence="19">
        <text>(6R)-5,10-methylenetetrahydrofolyl-(gamma-L-Glu)(n) + L-glutamate + ATP = (6R)-5,10-methylenetetrahydrofolyl-(gamma-L-Glu)(n+1) + ADP + phosphate + H(+)</text>
        <dbReference type="Rhea" id="RHEA:51912"/>
        <dbReference type="Rhea" id="RHEA-COMP:13257"/>
        <dbReference type="Rhea" id="RHEA-COMP:13258"/>
        <dbReference type="ChEBI" id="CHEBI:15378"/>
        <dbReference type="ChEBI" id="CHEBI:29985"/>
        <dbReference type="ChEBI" id="CHEBI:30616"/>
        <dbReference type="ChEBI" id="CHEBI:43474"/>
        <dbReference type="ChEBI" id="CHEBI:136572"/>
        <dbReference type="ChEBI" id="CHEBI:456216"/>
        <dbReference type="EC" id="6.3.2.17"/>
    </reaction>
</comment>
<proteinExistence type="inferred from homology"/>
<dbReference type="NCBIfam" id="NF008101">
    <property type="entry name" value="PRK10846.1"/>
    <property type="match status" value="1"/>
</dbReference>
<evidence type="ECO:0000256" key="12">
    <source>
        <dbReference type="ARBA" id="ARBA00022842"/>
    </source>
</evidence>
<organism evidence="24 25">
    <name type="scientific">Marinobacterium rhizophilum</name>
    <dbReference type="NCBI Taxonomy" id="420402"/>
    <lineage>
        <taxon>Bacteria</taxon>
        <taxon>Pseudomonadati</taxon>
        <taxon>Pseudomonadota</taxon>
        <taxon>Gammaproteobacteria</taxon>
        <taxon>Oceanospirillales</taxon>
        <taxon>Oceanospirillaceae</taxon>
        <taxon>Marinobacterium</taxon>
    </lineage>
</organism>
<comment type="catalytic activity">
    <reaction evidence="18">
        <text>10-formyltetrahydrofolyl-(gamma-L-Glu)(n) + L-glutamate + ATP = 10-formyltetrahydrofolyl-(gamma-L-Glu)(n+1) + ADP + phosphate + H(+)</text>
        <dbReference type="Rhea" id="RHEA:51904"/>
        <dbReference type="Rhea" id="RHEA-COMP:13088"/>
        <dbReference type="Rhea" id="RHEA-COMP:14300"/>
        <dbReference type="ChEBI" id="CHEBI:15378"/>
        <dbReference type="ChEBI" id="CHEBI:29985"/>
        <dbReference type="ChEBI" id="CHEBI:30616"/>
        <dbReference type="ChEBI" id="CHEBI:43474"/>
        <dbReference type="ChEBI" id="CHEBI:134413"/>
        <dbReference type="ChEBI" id="CHEBI:456216"/>
        <dbReference type="EC" id="6.3.2.17"/>
    </reaction>
</comment>
<comment type="catalytic activity">
    <reaction evidence="17">
        <text>(6S)-5,6,7,8-tetrahydrofolyl-(gamma-L-Glu)(n) + L-glutamate + ATP = (6S)-5,6,7,8-tetrahydrofolyl-(gamma-L-Glu)(n+1) + ADP + phosphate + H(+)</text>
        <dbReference type="Rhea" id="RHEA:10580"/>
        <dbReference type="Rhea" id="RHEA-COMP:14738"/>
        <dbReference type="Rhea" id="RHEA-COMP:14740"/>
        <dbReference type="ChEBI" id="CHEBI:15378"/>
        <dbReference type="ChEBI" id="CHEBI:29985"/>
        <dbReference type="ChEBI" id="CHEBI:30616"/>
        <dbReference type="ChEBI" id="CHEBI:43474"/>
        <dbReference type="ChEBI" id="CHEBI:141005"/>
        <dbReference type="ChEBI" id="CHEBI:456216"/>
        <dbReference type="EC" id="6.3.2.17"/>
    </reaction>
</comment>
<keyword evidence="12" id="KW-0460">Magnesium</keyword>
<gene>
    <name evidence="24" type="primary">folC</name>
    <name evidence="24" type="ORF">KDW95_06285</name>
</gene>
<dbReference type="SUPFAM" id="SSF53623">
    <property type="entry name" value="MurD-like peptide ligases, catalytic domain"/>
    <property type="match status" value="1"/>
</dbReference>
<dbReference type="InterPro" id="IPR004101">
    <property type="entry name" value="Mur_ligase_C"/>
</dbReference>
<dbReference type="InterPro" id="IPR036565">
    <property type="entry name" value="Mur-like_cat_sf"/>
</dbReference>
<evidence type="ECO:0000256" key="16">
    <source>
        <dbReference type="ARBA" id="ARBA00032510"/>
    </source>
</evidence>
<comment type="catalytic activity">
    <reaction evidence="20">
        <text>7,8-dihydropteroate + L-glutamate + ATP = 7,8-dihydrofolate + ADP + phosphate + H(+)</text>
        <dbReference type="Rhea" id="RHEA:23584"/>
        <dbReference type="ChEBI" id="CHEBI:15378"/>
        <dbReference type="ChEBI" id="CHEBI:17839"/>
        <dbReference type="ChEBI" id="CHEBI:29985"/>
        <dbReference type="ChEBI" id="CHEBI:30616"/>
        <dbReference type="ChEBI" id="CHEBI:43474"/>
        <dbReference type="ChEBI" id="CHEBI:57451"/>
        <dbReference type="ChEBI" id="CHEBI:456216"/>
        <dbReference type="EC" id="6.3.2.12"/>
    </reaction>
</comment>
<dbReference type="EC" id="6.3.2.12" evidence="5"/>
<dbReference type="PROSITE" id="PS01011">
    <property type="entry name" value="FOLYLPOLYGLU_SYNT_1"/>
    <property type="match status" value="1"/>
</dbReference>
<evidence type="ECO:0000256" key="9">
    <source>
        <dbReference type="ARBA" id="ARBA00022723"/>
    </source>
</evidence>
<evidence type="ECO:0000256" key="18">
    <source>
        <dbReference type="ARBA" id="ARBA00047808"/>
    </source>
</evidence>
<comment type="similarity">
    <text evidence="4 21">Belongs to the folylpolyglutamate synthase family.</text>
</comment>
<name>A0ABY5HNZ6_9GAMM</name>
<evidence type="ECO:0000256" key="3">
    <source>
        <dbReference type="ARBA" id="ARBA00005150"/>
    </source>
</evidence>
<comment type="pathway">
    <text evidence="2">Cofactor biosynthesis; tetrahydrofolate biosynthesis; 7,8-dihydrofolate from 2-amino-4-hydroxy-6-hydroxymethyl-7,8-dihydropteridine diphosphate and 4-aminobenzoate: step 2/2.</text>
</comment>
<dbReference type="GO" id="GO:0004326">
    <property type="term" value="F:tetrahydrofolylpolyglutamate synthase activity"/>
    <property type="evidence" value="ECO:0007669"/>
    <property type="project" value="UniProtKB-EC"/>
</dbReference>
<dbReference type="RefSeq" id="WP_255855435.1">
    <property type="nucleotide sequence ID" value="NZ_CP073347.1"/>
</dbReference>
<protein>
    <recommendedName>
        <fullName evidence="7">Dihydrofolate synthase/folylpolyglutamate synthase</fullName>
        <ecNumber evidence="5">6.3.2.12</ecNumber>
        <ecNumber evidence="6">6.3.2.17</ecNumber>
    </recommendedName>
    <alternativeName>
        <fullName evidence="16">Folylpoly-gamma-glutamate synthetase-dihydrofolate synthetase</fullName>
    </alternativeName>
    <alternativeName>
        <fullName evidence="14">Folylpolyglutamate synthetase</fullName>
    </alternativeName>
    <alternativeName>
        <fullName evidence="15">Tetrahydrofolylpolyglutamate synthase</fullName>
    </alternativeName>
</protein>
<dbReference type="PANTHER" id="PTHR11136">
    <property type="entry name" value="FOLYLPOLYGLUTAMATE SYNTHASE-RELATED"/>
    <property type="match status" value="1"/>
</dbReference>
<evidence type="ECO:0000256" key="20">
    <source>
        <dbReference type="ARBA" id="ARBA00049161"/>
    </source>
</evidence>
<evidence type="ECO:0000256" key="10">
    <source>
        <dbReference type="ARBA" id="ARBA00022741"/>
    </source>
</evidence>
<evidence type="ECO:0000256" key="14">
    <source>
        <dbReference type="ARBA" id="ARBA00030048"/>
    </source>
</evidence>
<keyword evidence="13" id="KW-0289">Folate biosynthesis</keyword>
<sequence length="426" mass="45420">MASGNPETLSAWLERIEACHPSDIELGLERVREVATRLALDFSRSKVVTIAGTNGKGSTQTFLDHMLRNAGYSTGCYSSPHFLRYNERVRIDGVEVADAVLCDAFAAIESARGELALTYFEYGTLAALYIFSQQAPEFVLLEVGLGGRLDAVNIIDPQVAVVTSIALDHTDWLGDTRELIGREKAGIFRADTPAVSGDPEPPVTLAEVAQELGAQLYQVGDSFEYQAQASCWHWQGRDLSGSAVALADLPLPGLPLPNAATALQVLHLLLAQPQRGAIEAALRGASMTGRMQRLMLGDNECILDVAHNPQAAHYIAGRLAGSKPEGRLHVLLGMLSDKDVTGVLKALQPVGQCWHFASLGGPRGQSGASLALRMRVLDPKAQCEAYPDVTAALAAVRLALKAGDRVLIAGSFFTVSEALAALELSA</sequence>
<evidence type="ECO:0000256" key="19">
    <source>
        <dbReference type="ARBA" id="ARBA00049035"/>
    </source>
</evidence>
<dbReference type="SUPFAM" id="SSF53244">
    <property type="entry name" value="MurD-like peptide ligases, peptide-binding domain"/>
    <property type="match status" value="1"/>
</dbReference>
<dbReference type="Proteomes" id="UP001058461">
    <property type="component" value="Chromosome"/>
</dbReference>
<evidence type="ECO:0000256" key="2">
    <source>
        <dbReference type="ARBA" id="ARBA00004799"/>
    </source>
</evidence>
<dbReference type="NCBIfam" id="TIGR01499">
    <property type="entry name" value="folC"/>
    <property type="match status" value="1"/>
</dbReference>
<dbReference type="PANTHER" id="PTHR11136:SF0">
    <property type="entry name" value="DIHYDROFOLATE SYNTHETASE-RELATED"/>
    <property type="match status" value="1"/>
</dbReference>
<feature type="domain" description="Mur ligase central" evidence="23">
    <location>
        <begin position="50"/>
        <end position="189"/>
    </location>
</feature>
<comment type="function">
    <text evidence="1">Functions in two distinct reactions of the de novo folate biosynthetic pathway. Catalyzes the addition of a glutamate residue to dihydropteroate (7,8-dihydropteroate or H2Pte) to form dihydrofolate (7,8-dihydrofolate monoglutamate or H2Pte-Glu). Also catalyzes successive additions of L-glutamate to tetrahydrofolate or 10-formyltetrahydrofolate or 5,10-methylenetetrahydrofolate, leading to folylpolyglutamate derivatives.</text>
</comment>
<dbReference type="PIRSF" id="PIRSF001563">
    <property type="entry name" value="Folylpolyglu_synth"/>
    <property type="match status" value="1"/>
</dbReference>
<dbReference type="GO" id="GO:0008841">
    <property type="term" value="F:dihydrofolate synthase activity"/>
    <property type="evidence" value="ECO:0007669"/>
    <property type="project" value="UniProtKB-EC"/>
</dbReference>
<dbReference type="Gene3D" id="3.90.190.20">
    <property type="entry name" value="Mur ligase, C-terminal domain"/>
    <property type="match status" value="1"/>
</dbReference>
<evidence type="ECO:0000313" key="24">
    <source>
        <dbReference type="EMBL" id="UTW13263.1"/>
    </source>
</evidence>
<keyword evidence="25" id="KW-1185">Reference proteome</keyword>
<evidence type="ECO:0000256" key="5">
    <source>
        <dbReference type="ARBA" id="ARBA00013023"/>
    </source>
</evidence>
<evidence type="ECO:0000256" key="13">
    <source>
        <dbReference type="ARBA" id="ARBA00022909"/>
    </source>
</evidence>